<dbReference type="InParanoid" id="A0A317ZN83"/>
<dbReference type="AlphaFoldDB" id="A0A317ZN83"/>
<evidence type="ECO:0000313" key="2">
    <source>
        <dbReference type="EMBL" id="PXA05338.1"/>
    </source>
</evidence>
<proteinExistence type="predicted"/>
<feature type="chain" id="PRO_5016270874" description="Porin" evidence="1">
    <location>
        <begin position="19"/>
        <end position="417"/>
    </location>
</feature>
<dbReference type="OrthoDB" id="188365at2"/>
<organism evidence="2 3">
    <name type="scientific">Coraliomargarita sinensis</name>
    <dbReference type="NCBI Taxonomy" id="2174842"/>
    <lineage>
        <taxon>Bacteria</taxon>
        <taxon>Pseudomonadati</taxon>
        <taxon>Verrucomicrobiota</taxon>
        <taxon>Opitutia</taxon>
        <taxon>Puniceicoccales</taxon>
        <taxon>Coraliomargaritaceae</taxon>
        <taxon>Coraliomargarita</taxon>
    </lineage>
</organism>
<evidence type="ECO:0008006" key="4">
    <source>
        <dbReference type="Google" id="ProtNLM"/>
    </source>
</evidence>
<accession>A0A317ZN83</accession>
<keyword evidence="1" id="KW-0732">Signal</keyword>
<dbReference type="InterPro" id="IPR023614">
    <property type="entry name" value="Porin_dom_sf"/>
</dbReference>
<dbReference type="Proteomes" id="UP000247099">
    <property type="component" value="Unassembled WGS sequence"/>
</dbReference>
<dbReference type="SUPFAM" id="SSF56935">
    <property type="entry name" value="Porins"/>
    <property type="match status" value="1"/>
</dbReference>
<name>A0A317ZN83_9BACT</name>
<gene>
    <name evidence="2" type="ORF">DDZ13_00290</name>
</gene>
<reference evidence="2 3" key="1">
    <citation type="submission" date="2018-05" db="EMBL/GenBank/DDBJ databases">
        <title>Coraliomargarita sinensis sp. nov., isolated from a marine solar saltern.</title>
        <authorList>
            <person name="Zhou L.Y."/>
        </authorList>
    </citation>
    <scope>NUCLEOTIDE SEQUENCE [LARGE SCALE GENOMIC DNA]</scope>
    <source>
        <strain evidence="2 3">WN38</strain>
    </source>
</reference>
<comment type="caution">
    <text evidence="2">The sequence shown here is derived from an EMBL/GenBank/DDBJ whole genome shotgun (WGS) entry which is preliminary data.</text>
</comment>
<dbReference type="Gene3D" id="2.40.160.10">
    <property type="entry name" value="Porin"/>
    <property type="match status" value="1"/>
</dbReference>
<dbReference type="RefSeq" id="WP_110129419.1">
    <property type="nucleotide sequence ID" value="NZ_QHJQ01000001.1"/>
</dbReference>
<feature type="signal peptide" evidence="1">
    <location>
        <begin position="1"/>
        <end position="18"/>
    </location>
</feature>
<protein>
    <recommendedName>
        <fullName evidence="4">Porin</fullName>
    </recommendedName>
</protein>
<keyword evidence="3" id="KW-1185">Reference proteome</keyword>
<evidence type="ECO:0000256" key="1">
    <source>
        <dbReference type="SAM" id="SignalP"/>
    </source>
</evidence>
<dbReference type="EMBL" id="QHJQ01000001">
    <property type="protein sequence ID" value="PXA05338.1"/>
    <property type="molecule type" value="Genomic_DNA"/>
</dbReference>
<sequence length="417" mass="48162">MKLPKLFTLIFLCSGLQAVDSLDRQLDALKNHLIYETGDGFFYVEGGAQLDWTGYYTDNDNSNPPGFFFPHDAKNYDWSPRLTLTLDAFLGEHLYGFVKFRFDDGVHPGVAKFYGDTRSARWDEFFLRASFLEGTLQVQAGQFVPIMGNFLNRQDNWDMGLVSYPMLYEQVTTVSDALVPASSADFAAWRNNSDFPYKVFGLPAYWAQLYTRGVSVFGQKGDWDYSLNFTNRAPSSRGATWNDNDWSDPSWMGSLGYRINPSWRIGLTGAFGPYLQDLAEPSLPMGKEVGNYMQRNLGIDLSYKHRHWQVWAELVHTSYEVPNVGDDAEFWSYFIEARYDFQPQWWVSARWNHQIYEEIDGMEWDNEHIRIDLGLGHRLGRHTQIKLQYSWQDEDETSGVDLMNAEHFVALEASLKL</sequence>
<evidence type="ECO:0000313" key="3">
    <source>
        <dbReference type="Proteomes" id="UP000247099"/>
    </source>
</evidence>